<dbReference type="AlphaFoldDB" id="A0AAP0DHR7"/>
<proteinExistence type="predicted"/>
<dbReference type="Proteomes" id="UP001408789">
    <property type="component" value="Unassembled WGS sequence"/>
</dbReference>
<gene>
    <name evidence="2" type="ORF">SSX86_003694</name>
</gene>
<feature type="compositionally biased region" description="Polar residues" evidence="1">
    <location>
        <begin position="73"/>
        <end position="82"/>
    </location>
</feature>
<evidence type="ECO:0000313" key="3">
    <source>
        <dbReference type="Proteomes" id="UP001408789"/>
    </source>
</evidence>
<evidence type="ECO:0000313" key="2">
    <source>
        <dbReference type="EMBL" id="KAK9075371.1"/>
    </source>
</evidence>
<dbReference type="EMBL" id="JBCNJP010000007">
    <property type="protein sequence ID" value="KAK9075371.1"/>
    <property type="molecule type" value="Genomic_DNA"/>
</dbReference>
<evidence type="ECO:0000256" key="1">
    <source>
        <dbReference type="SAM" id="MobiDB-lite"/>
    </source>
</evidence>
<accession>A0AAP0DHR7</accession>
<name>A0AAP0DHR7_9ASTR</name>
<feature type="region of interest" description="Disordered" evidence="1">
    <location>
        <begin position="1"/>
        <end position="21"/>
    </location>
</feature>
<sequence length="104" mass="10550">MSSGKPSKPLPTKPISLPIKPLTSSSNPTTISLAGSAVAGAIFSTLSSCDPVFSAQQLADIATALPLFRSPAAATSVSSRSPASDLLPNRRTPPADYLSPPESS</sequence>
<comment type="caution">
    <text evidence="2">The sequence shown here is derived from an EMBL/GenBank/DDBJ whole genome shotgun (WGS) entry which is preliminary data.</text>
</comment>
<reference evidence="2 3" key="1">
    <citation type="submission" date="2024-04" db="EMBL/GenBank/DDBJ databases">
        <title>The reference genome of an endangered Asteraceae, Deinandra increscens subsp. villosa, native to the Central Coast of California.</title>
        <authorList>
            <person name="Guilliams M."/>
            <person name="Hasenstab-Lehman K."/>
            <person name="Meyer R."/>
            <person name="Mcevoy S."/>
        </authorList>
    </citation>
    <scope>NUCLEOTIDE SEQUENCE [LARGE SCALE GENOMIC DNA]</scope>
    <source>
        <tissue evidence="2">Leaf</tissue>
    </source>
</reference>
<protein>
    <submittedName>
        <fullName evidence="2">Uncharacterized protein</fullName>
    </submittedName>
</protein>
<organism evidence="2 3">
    <name type="scientific">Deinandra increscens subsp. villosa</name>
    <dbReference type="NCBI Taxonomy" id="3103831"/>
    <lineage>
        <taxon>Eukaryota</taxon>
        <taxon>Viridiplantae</taxon>
        <taxon>Streptophyta</taxon>
        <taxon>Embryophyta</taxon>
        <taxon>Tracheophyta</taxon>
        <taxon>Spermatophyta</taxon>
        <taxon>Magnoliopsida</taxon>
        <taxon>eudicotyledons</taxon>
        <taxon>Gunneridae</taxon>
        <taxon>Pentapetalae</taxon>
        <taxon>asterids</taxon>
        <taxon>campanulids</taxon>
        <taxon>Asterales</taxon>
        <taxon>Asteraceae</taxon>
        <taxon>Asteroideae</taxon>
        <taxon>Heliantheae alliance</taxon>
        <taxon>Madieae</taxon>
        <taxon>Madiinae</taxon>
        <taxon>Deinandra</taxon>
    </lineage>
</organism>
<keyword evidence="3" id="KW-1185">Reference proteome</keyword>
<feature type="region of interest" description="Disordered" evidence="1">
    <location>
        <begin position="73"/>
        <end position="104"/>
    </location>
</feature>